<dbReference type="Pfam" id="PF00069">
    <property type="entry name" value="Pkinase"/>
    <property type="match status" value="1"/>
</dbReference>
<evidence type="ECO:0000256" key="13">
    <source>
        <dbReference type="ARBA" id="ARBA00022989"/>
    </source>
</evidence>
<accession>A0AAE0CHD4</accession>
<feature type="binding site" evidence="19">
    <location>
        <position position="768"/>
    </location>
    <ligand>
        <name>ATP</name>
        <dbReference type="ChEBI" id="CHEBI:30616"/>
    </ligand>
</feature>
<evidence type="ECO:0000259" key="22">
    <source>
        <dbReference type="PROSITE" id="PS50011"/>
    </source>
</evidence>
<evidence type="ECO:0000256" key="14">
    <source>
        <dbReference type="ARBA" id="ARBA00023136"/>
    </source>
</evidence>
<comment type="caution">
    <text evidence="23">The sequence shown here is derived from an EMBL/GenBank/DDBJ whole genome shotgun (WGS) entry which is preliminary data.</text>
</comment>
<keyword evidence="10" id="KW-0677">Repeat</keyword>
<dbReference type="Gene3D" id="1.10.510.10">
    <property type="entry name" value="Transferase(Phosphotransferase) domain 1"/>
    <property type="match status" value="1"/>
</dbReference>
<dbReference type="InterPro" id="IPR000719">
    <property type="entry name" value="Prot_kinase_dom"/>
</dbReference>
<evidence type="ECO:0000256" key="3">
    <source>
        <dbReference type="ARBA" id="ARBA00012513"/>
    </source>
</evidence>
<dbReference type="FunFam" id="3.80.10.10:FF:000041">
    <property type="entry name" value="LRR receptor-like serine/threonine-protein kinase ERECTA"/>
    <property type="match status" value="1"/>
</dbReference>
<dbReference type="Gene3D" id="2.60.120.430">
    <property type="entry name" value="Galactose-binding lectin"/>
    <property type="match status" value="1"/>
</dbReference>
<evidence type="ECO:0000256" key="18">
    <source>
        <dbReference type="ARBA" id="ARBA00048679"/>
    </source>
</evidence>
<dbReference type="Pfam" id="PF00560">
    <property type="entry name" value="LRR_1"/>
    <property type="match status" value="1"/>
</dbReference>
<dbReference type="PROSITE" id="PS00107">
    <property type="entry name" value="PROTEIN_KINASE_ATP"/>
    <property type="match status" value="1"/>
</dbReference>
<keyword evidence="4" id="KW-0418">Kinase</keyword>
<keyword evidence="6" id="KW-0433">Leucine-rich repeat</keyword>
<comment type="subcellular location">
    <subcellularLocation>
        <location evidence="1">Membrane</location>
        <topology evidence="1">Single-pass type I membrane protein</topology>
    </subcellularLocation>
</comment>
<evidence type="ECO:0000256" key="15">
    <source>
        <dbReference type="ARBA" id="ARBA00023170"/>
    </source>
</evidence>
<evidence type="ECO:0000256" key="16">
    <source>
        <dbReference type="ARBA" id="ARBA00023180"/>
    </source>
</evidence>
<keyword evidence="7" id="KW-0808">Transferase</keyword>
<keyword evidence="16" id="KW-0325">Glycoprotein</keyword>
<keyword evidence="8 20" id="KW-0812">Transmembrane</keyword>
<dbReference type="GO" id="GO:0005524">
    <property type="term" value="F:ATP binding"/>
    <property type="evidence" value="ECO:0007669"/>
    <property type="project" value="UniProtKB-UniRule"/>
</dbReference>
<keyword evidence="11 19" id="KW-0547">Nucleotide-binding</keyword>
<evidence type="ECO:0000256" key="2">
    <source>
        <dbReference type="ARBA" id="ARBA00009592"/>
    </source>
</evidence>
<dbReference type="Pfam" id="PF11721">
    <property type="entry name" value="Malectin"/>
    <property type="match status" value="1"/>
</dbReference>
<dbReference type="InterPro" id="IPR055414">
    <property type="entry name" value="LRR_R13L4/SHOC2-like"/>
</dbReference>
<evidence type="ECO:0000256" key="5">
    <source>
        <dbReference type="ARBA" id="ARBA00022553"/>
    </source>
</evidence>
<dbReference type="PANTHER" id="PTHR48006">
    <property type="entry name" value="LEUCINE-RICH REPEAT-CONTAINING PROTEIN DDB_G0281931-RELATED"/>
    <property type="match status" value="1"/>
</dbReference>
<dbReference type="FunFam" id="1.10.510.10:FF:000769">
    <property type="entry name" value="Uncharacterized protein"/>
    <property type="match status" value="1"/>
</dbReference>
<dbReference type="Gene3D" id="3.30.200.20">
    <property type="entry name" value="Phosphorylase Kinase, domain 1"/>
    <property type="match status" value="1"/>
</dbReference>
<keyword evidence="14 20" id="KW-0472">Membrane</keyword>
<comment type="catalytic activity">
    <reaction evidence="18">
        <text>L-seryl-[protein] + ATP = O-phospho-L-seryl-[protein] + ADP + H(+)</text>
        <dbReference type="Rhea" id="RHEA:17989"/>
        <dbReference type="Rhea" id="RHEA-COMP:9863"/>
        <dbReference type="Rhea" id="RHEA-COMP:11604"/>
        <dbReference type="ChEBI" id="CHEBI:15378"/>
        <dbReference type="ChEBI" id="CHEBI:29999"/>
        <dbReference type="ChEBI" id="CHEBI:30616"/>
        <dbReference type="ChEBI" id="CHEBI:83421"/>
        <dbReference type="ChEBI" id="CHEBI:456216"/>
        <dbReference type="EC" id="2.7.11.1"/>
    </reaction>
</comment>
<evidence type="ECO:0000256" key="9">
    <source>
        <dbReference type="ARBA" id="ARBA00022729"/>
    </source>
</evidence>
<evidence type="ECO:0000256" key="17">
    <source>
        <dbReference type="ARBA" id="ARBA00047899"/>
    </source>
</evidence>
<name>A0AAE0CHD4_9ROSI</name>
<dbReference type="Proteomes" id="UP001280121">
    <property type="component" value="Unassembled WGS sequence"/>
</dbReference>
<dbReference type="InterPro" id="IPR021720">
    <property type="entry name" value="Malectin_dom"/>
</dbReference>
<feature type="chain" id="PRO_5041972257" description="non-specific serine/threonine protein kinase" evidence="21">
    <location>
        <begin position="20"/>
        <end position="1025"/>
    </location>
</feature>
<dbReference type="GO" id="GO:0016020">
    <property type="term" value="C:membrane"/>
    <property type="evidence" value="ECO:0007669"/>
    <property type="project" value="UniProtKB-SubCell"/>
</dbReference>
<dbReference type="Gene3D" id="3.80.10.10">
    <property type="entry name" value="Ribonuclease Inhibitor"/>
    <property type="match status" value="2"/>
</dbReference>
<organism evidence="23 24">
    <name type="scientific">Dipteronia dyeriana</name>
    <dbReference type="NCBI Taxonomy" id="168575"/>
    <lineage>
        <taxon>Eukaryota</taxon>
        <taxon>Viridiplantae</taxon>
        <taxon>Streptophyta</taxon>
        <taxon>Embryophyta</taxon>
        <taxon>Tracheophyta</taxon>
        <taxon>Spermatophyta</taxon>
        <taxon>Magnoliopsida</taxon>
        <taxon>eudicotyledons</taxon>
        <taxon>Gunneridae</taxon>
        <taxon>Pentapetalae</taxon>
        <taxon>rosids</taxon>
        <taxon>malvids</taxon>
        <taxon>Sapindales</taxon>
        <taxon>Sapindaceae</taxon>
        <taxon>Hippocastanoideae</taxon>
        <taxon>Acereae</taxon>
        <taxon>Dipteronia</taxon>
    </lineage>
</organism>
<keyword evidence="9 21" id="KW-0732">Signal</keyword>
<reference evidence="23" key="1">
    <citation type="journal article" date="2023" name="Plant J.">
        <title>Genome sequences and population genomics provide insights into the demographic history, inbreeding, and mutation load of two 'living fossil' tree species of Dipteronia.</title>
        <authorList>
            <person name="Feng Y."/>
            <person name="Comes H.P."/>
            <person name="Chen J."/>
            <person name="Zhu S."/>
            <person name="Lu R."/>
            <person name="Zhang X."/>
            <person name="Li P."/>
            <person name="Qiu J."/>
            <person name="Olsen K.M."/>
            <person name="Qiu Y."/>
        </authorList>
    </citation>
    <scope>NUCLEOTIDE SEQUENCE</scope>
    <source>
        <strain evidence="23">KIB01</strain>
    </source>
</reference>
<dbReference type="PROSITE" id="PS50011">
    <property type="entry name" value="PROTEIN_KINASE_DOM"/>
    <property type="match status" value="1"/>
</dbReference>
<evidence type="ECO:0000313" key="23">
    <source>
        <dbReference type="EMBL" id="KAK2651790.1"/>
    </source>
</evidence>
<keyword evidence="12 19" id="KW-0067">ATP-binding</keyword>
<keyword evidence="4" id="KW-0723">Serine/threonine-protein kinase</keyword>
<keyword evidence="15" id="KW-0675">Receptor</keyword>
<dbReference type="InterPro" id="IPR017441">
    <property type="entry name" value="Protein_kinase_ATP_BS"/>
</dbReference>
<proteinExistence type="inferred from homology"/>
<dbReference type="InterPro" id="IPR001611">
    <property type="entry name" value="Leu-rich_rpt"/>
</dbReference>
<keyword evidence="24" id="KW-1185">Reference proteome</keyword>
<dbReference type="EMBL" id="JANJYI010000004">
    <property type="protein sequence ID" value="KAK2651790.1"/>
    <property type="molecule type" value="Genomic_DNA"/>
</dbReference>
<dbReference type="GO" id="GO:0004674">
    <property type="term" value="F:protein serine/threonine kinase activity"/>
    <property type="evidence" value="ECO:0007669"/>
    <property type="project" value="UniProtKB-KW"/>
</dbReference>
<dbReference type="Pfam" id="PF23598">
    <property type="entry name" value="LRR_14"/>
    <property type="match status" value="1"/>
</dbReference>
<evidence type="ECO:0000256" key="11">
    <source>
        <dbReference type="ARBA" id="ARBA00022741"/>
    </source>
</evidence>
<dbReference type="InterPro" id="IPR011009">
    <property type="entry name" value="Kinase-like_dom_sf"/>
</dbReference>
<dbReference type="FunFam" id="3.80.10.10:FF:000400">
    <property type="entry name" value="Nuclear pore complex protein NUP107"/>
    <property type="match status" value="1"/>
</dbReference>
<evidence type="ECO:0000256" key="12">
    <source>
        <dbReference type="ARBA" id="ARBA00022840"/>
    </source>
</evidence>
<evidence type="ECO:0000256" key="8">
    <source>
        <dbReference type="ARBA" id="ARBA00022692"/>
    </source>
</evidence>
<keyword evidence="13 20" id="KW-1133">Transmembrane helix</keyword>
<evidence type="ECO:0000256" key="20">
    <source>
        <dbReference type="SAM" id="Phobius"/>
    </source>
</evidence>
<comment type="catalytic activity">
    <reaction evidence="17">
        <text>L-threonyl-[protein] + ATP = O-phospho-L-threonyl-[protein] + ADP + H(+)</text>
        <dbReference type="Rhea" id="RHEA:46608"/>
        <dbReference type="Rhea" id="RHEA-COMP:11060"/>
        <dbReference type="Rhea" id="RHEA-COMP:11605"/>
        <dbReference type="ChEBI" id="CHEBI:15378"/>
        <dbReference type="ChEBI" id="CHEBI:30013"/>
        <dbReference type="ChEBI" id="CHEBI:30616"/>
        <dbReference type="ChEBI" id="CHEBI:61977"/>
        <dbReference type="ChEBI" id="CHEBI:456216"/>
        <dbReference type="EC" id="2.7.11.1"/>
    </reaction>
</comment>
<dbReference type="InterPro" id="IPR032675">
    <property type="entry name" value="LRR_dom_sf"/>
</dbReference>
<dbReference type="AlphaFoldDB" id="A0AAE0CHD4"/>
<evidence type="ECO:0000256" key="4">
    <source>
        <dbReference type="ARBA" id="ARBA00022527"/>
    </source>
</evidence>
<evidence type="ECO:0000256" key="6">
    <source>
        <dbReference type="ARBA" id="ARBA00022614"/>
    </source>
</evidence>
<evidence type="ECO:0000256" key="1">
    <source>
        <dbReference type="ARBA" id="ARBA00004479"/>
    </source>
</evidence>
<feature type="transmembrane region" description="Helical" evidence="20">
    <location>
        <begin position="682"/>
        <end position="707"/>
    </location>
</feature>
<evidence type="ECO:0000256" key="21">
    <source>
        <dbReference type="SAM" id="SignalP"/>
    </source>
</evidence>
<evidence type="ECO:0000313" key="24">
    <source>
        <dbReference type="Proteomes" id="UP001280121"/>
    </source>
</evidence>
<dbReference type="InterPro" id="IPR051824">
    <property type="entry name" value="LRR_Rcpt-Like_S/T_Kinase"/>
</dbReference>
<protein>
    <recommendedName>
        <fullName evidence="3">non-specific serine/threonine protein kinase</fullName>
        <ecNumber evidence="3">2.7.11.1</ecNumber>
    </recommendedName>
</protein>
<evidence type="ECO:0000256" key="7">
    <source>
        <dbReference type="ARBA" id="ARBA00022679"/>
    </source>
</evidence>
<dbReference type="SUPFAM" id="SSF52058">
    <property type="entry name" value="L domain-like"/>
    <property type="match status" value="1"/>
</dbReference>
<keyword evidence="5" id="KW-0597">Phosphoprotein</keyword>
<dbReference type="EC" id="2.7.11.1" evidence="3"/>
<evidence type="ECO:0000256" key="10">
    <source>
        <dbReference type="ARBA" id="ARBA00022737"/>
    </source>
</evidence>
<comment type="similarity">
    <text evidence="2">Belongs to the RLP family.</text>
</comment>
<sequence length="1025" mass="113799">MDQRFLLLNLFFLCQLGSAFQSRSSSQVVPGTFSANGAGLPKNSRGGSIYTRYRPYRSSCDIDDGLPCIESEALSIFISKLGLNPAPSITRGFCDNVNSLGSIAINCTCSGSVCHITEINMDNAGLTGVIDGYVAKLGYLTTLDLSNNEIHGSIPHEIGKLTNLIAIDLNGNQLSGTIPASLGNLNKLRVLYLKLNLLSGWIPQSLGNLSSLQLLSLRSNKLSGEIPHELGNLSQLVQLRLDDNELYGELPSELGKLSKLIEFSVTSNNLTGKLPKEYENLKNLESFAVGGNYLSGPIPPFIAHWTNLTSLNLMGNDFDGGLPPKIFNVTSLEYLWVSDLKKPGFYFPESANLSNVYEVILRDCSIMGEIPAYIGNWSWLRVLDLSFNNLTGEIPDSFQNLTLYKMFLTGNNLQGKIPGWLNHVVGYKGDLSYNDFTFPEPGKEHMYLSSNNSKKDMSLNTRKINVEPKNRTVIYQIMDKRCPDKKSKFHSLFINAGGEETTIDNRHYDADHNTSLFYASPNHWAYSCSGDFLSSSSNSSDYIKNMTCGVASVEAPLYEKARLCPQALTYYGFCLKNGNYTVRLHFAETVYAKDEDHSSSGKRVFDIYIQGILVWKDYNIKERARGPNKICNETFTANQVYDNTLKIRLFWAGKGSAYNPPSLNGPLISAISVTPDFKVGGLPFAIIVVITVAAIFIPLLLLAFMWTMGWVGHKELREARVELRGTSYTVKQVVDATQNFSSKMEIGRGQFGIVYKAELPDQTVAVKKLSPHSKQVIDQIGREVYTLKTVKHHNLVEFLDSYSKRGLHLLMYEYMEHGSLAIALFDSKSNLILDWNTRFNNCLGIAKALKYLHEDSRLKIVHRNIKPSNILLDGELKAKVSDFGLAKIYEEENLNVAIGAGDTLVYMAPEYATVNVITEKADVYSYGIVLLEIVSGKRDADFKSDQETVSLIDNACVLHSKGKLVNLIDAKLPTYNREQALTILDIAILCIDRSPSRRPTMSGVVSVLEGNKNIKEISKVDTPSA</sequence>
<feature type="domain" description="Protein kinase" evidence="22">
    <location>
        <begin position="740"/>
        <end position="1014"/>
    </location>
</feature>
<gene>
    <name evidence="23" type="ORF">Ddye_011646</name>
</gene>
<dbReference type="SUPFAM" id="SSF56112">
    <property type="entry name" value="Protein kinase-like (PK-like)"/>
    <property type="match status" value="1"/>
</dbReference>
<feature type="signal peptide" evidence="21">
    <location>
        <begin position="1"/>
        <end position="19"/>
    </location>
</feature>
<evidence type="ECO:0000256" key="19">
    <source>
        <dbReference type="PROSITE-ProRule" id="PRU10141"/>
    </source>
</evidence>
<dbReference type="PANTHER" id="PTHR48006:SF48">
    <property type="entry name" value="PROTEIN KINASE DOMAIN-CONTAINING PROTEIN"/>
    <property type="match status" value="1"/>
</dbReference>